<dbReference type="AlphaFoldDB" id="A0A6J8A2N5"/>
<sequence>MPVHVDLTSTWKVCTNAMVAVCDELPTHVASSDATVNTCVIPVPSAKDYLKAVIAWSARQHQCSERKEYINLTGAVDDRQNNLMNQQESPSANNFVDDSYDTHMPSYTSTNESDLPLLVRHSPRKPNRPTEKDRQIIYPMDTATCSYESQPHQ</sequence>
<evidence type="ECO:0000256" key="1">
    <source>
        <dbReference type="SAM" id="MobiDB-lite"/>
    </source>
</evidence>
<organism evidence="2 3">
    <name type="scientific">Mytilus coruscus</name>
    <name type="common">Sea mussel</name>
    <dbReference type="NCBI Taxonomy" id="42192"/>
    <lineage>
        <taxon>Eukaryota</taxon>
        <taxon>Metazoa</taxon>
        <taxon>Spiralia</taxon>
        <taxon>Lophotrochozoa</taxon>
        <taxon>Mollusca</taxon>
        <taxon>Bivalvia</taxon>
        <taxon>Autobranchia</taxon>
        <taxon>Pteriomorphia</taxon>
        <taxon>Mytilida</taxon>
        <taxon>Mytiloidea</taxon>
        <taxon>Mytilidae</taxon>
        <taxon>Mytilinae</taxon>
        <taxon>Mytilus</taxon>
    </lineage>
</organism>
<dbReference type="OrthoDB" id="6075236at2759"/>
<evidence type="ECO:0000313" key="2">
    <source>
        <dbReference type="EMBL" id="CAC5360108.1"/>
    </source>
</evidence>
<accession>A0A6J8A2N5</accession>
<dbReference type="Proteomes" id="UP000507470">
    <property type="component" value="Unassembled WGS sequence"/>
</dbReference>
<protein>
    <submittedName>
        <fullName evidence="2">Uncharacterized protein</fullName>
    </submittedName>
</protein>
<proteinExistence type="predicted"/>
<dbReference type="EMBL" id="CACVKT020000543">
    <property type="protein sequence ID" value="CAC5360108.1"/>
    <property type="molecule type" value="Genomic_DNA"/>
</dbReference>
<evidence type="ECO:0000313" key="3">
    <source>
        <dbReference type="Proteomes" id="UP000507470"/>
    </source>
</evidence>
<feature type="compositionally biased region" description="Polar residues" evidence="1">
    <location>
        <begin position="85"/>
        <end position="96"/>
    </location>
</feature>
<reference evidence="2 3" key="1">
    <citation type="submission" date="2020-06" db="EMBL/GenBank/DDBJ databases">
        <authorList>
            <person name="Li R."/>
            <person name="Bekaert M."/>
        </authorList>
    </citation>
    <scope>NUCLEOTIDE SEQUENCE [LARGE SCALE GENOMIC DNA]</scope>
    <source>
        <strain evidence="3">wild</strain>
    </source>
</reference>
<gene>
    <name evidence="2" type="ORF">MCOR_2707</name>
</gene>
<name>A0A6J8A2N5_MYTCO</name>
<feature type="region of interest" description="Disordered" evidence="1">
    <location>
        <begin position="85"/>
        <end position="138"/>
    </location>
</feature>
<keyword evidence="3" id="KW-1185">Reference proteome</keyword>